<gene>
    <name evidence="5" type="ORF">V5N11_017419</name>
</gene>
<feature type="repeat" description="PPR" evidence="3">
    <location>
        <begin position="287"/>
        <end position="321"/>
    </location>
</feature>
<dbReference type="InterPro" id="IPR011990">
    <property type="entry name" value="TPR-like_helical_dom_sf"/>
</dbReference>
<protein>
    <submittedName>
        <fullName evidence="5">Pentatricopeptide repeat-containing protein</fullName>
    </submittedName>
</protein>
<dbReference type="InterPro" id="IPR046848">
    <property type="entry name" value="E_motif"/>
</dbReference>
<dbReference type="Pfam" id="PF13041">
    <property type="entry name" value="PPR_2"/>
    <property type="match status" value="4"/>
</dbReference>
<proteinExistence type="inferred from homology"/>
<dbReference type="FunFam" id="1.25.40.10:FF:000090">
    <property type="entry name" value="Pentatricopeptide repeat-containing protein, chloroplastic"/>
    <property type="match status" value="1"/>
</dbReference>
<dbReference type="FunFam" id="1.25.40.10:FF:000840">
    <property type="entry name" value="Pentatricopeptide repeat-containing protein At3g12770"/>
    <property type="match status" value="1"/>
</dbReference>
<dbReference type="PANTHER" id="PTHR47926">
    <property type="entry name" value="PENTATRICOPEPTIDE REPEAT-CONTAINING PROTEIN"/>
    <property type="match status" value="1"/>
</dbReference>
<organism evidence="5 6">
    <name type="scientific">Cardamine amara subsp. amara</name>
    <dbReference type="NCBI Taxonomy" id="228776"/>
    <lineage>
        <taxon>Eukaryota</taxon>
        <taxon>Viridiplantae</taxon>
        <taxon>Streptophyta</taxon>
        <taxon>Embryophyta</taxon>
        <taxon>Tracheophyta</taxon>
        <taxon>Spermatophyta</taxon>
        <taxon>Magnoliopsida</taxon>
        <taxon>eudicotyledons</taxon>
        <taxon>Gunneridae</taxon>
        <taxon>Pentapetalae</taxon>
        <taxon>rosids</taxon>
        <taxon>malvids</taxon>
        <taxon>Brassicales</taxon>
        <taxon>Brassicaceae</taxon>
        <taxon>Cardamineae</taxon>
        <taxon>Cardamine</taxon>
    </lineage>
</organism>
<keyword evidence="6" id="KW-1185">Reference proteome</keyword>
<comment type="caution">
    <text evidence="5">The sequence shown here is derived from an EMBL/GenBank/DDBJ whole genome shotgun (WGS) entry which is preliminary data.</text>
</comment>
<keyword evidence="2" id="KW-0677">Repeat</keyword>
<feature type="repeat" description="PPR" evidence="3">
    <location>
        <begin position="186"/>
        <end position="220"/>
    </location>
</feature>
<evidence type="ECO:0000256" key="1">
    <source>
        <dbReference type="ARBA" id="ARBA00006643"/>
    </source>
</evidence>
<dbReference type="NCBIfam" id="TIGR00756">
    <property type="entry name" value="PPR"/>
    <property type="match status" value="4"/>
</dbReference>
<dbReference type="Pfam" id="PF14432">
    <property type="entry name" value="DYW_deaminase"/>
    <property type="match status" value="1"/>
</dbReference>
<dbReference type="EMBL" id="JBANAX010000526">
    <property type="protein sequence ID" value="KAL1204812.1"/>
    <property type="molecule type" value="Genomic_DNA"/>
</dbReference>
<dbReference type="Proteomes" id="UP001558713">
    <property type="component" value="Unassembled WGS sequence"/>
</dbReference>
<feature type="domain" description="DYW" evidence="4">
    <location>
        <begin position="602"/>
        <end position="694"/>
    </location>
</feature>
<dbReference type="FunFam" id="1.25.40.10:FF:000409">
    <property type="entry name" value="Pentatricopeptide repeat-containing protein, chloroplastic"/>
    <property type="match status" value="1"/>
</dbReference>
<dbReference type="PANTHER" id="PTHR47926:SF396">
    <property type="entry name" value="PENTATRICOPEPTIDE REPEAT-CONTAINING PROTEIN"/>
    <property type="match status" value="1"/>
</dbReference>
<feature type="repeat" description="PPR" evidence="3">
    <location>
        <begin position="388"/>
        <end position="422"/>
    </location>
</feature>
<evidence type="ECO:0000313" key="6">
    <source>
        <dbReference type="Proteomes" id="UP001558713"/>
    </source>
</evidence>
<reference evidence="5 6" key="1">
    <citation type="submission" date="2024-04" db="EMBL/GenBank/DDBJ databases">
        <title>Genome assembly C_amara_ONT_v2.</title>
        <authorList>
            <person name="Yant L."/>
            <person name="Moore C."/>
            <person name="Slenker M."/>
        </authorList>
    </citation>
    <scope>NUCLEOTIDE SEQUENCE [LARGE SCALE GENOMIC DNA]</scope>
    <source>
        <tissue evidence="5">Leaf</tissue>
    </source>
</reference>
<dbReference type="PROSITE" id="PS51375">
    <property type="entry name" value="PPR"/>
    <property type="match status" value="4"/>
</dbReference>
<dbReference type="AlphaFoldDB" id="A0ABD1ADC7"/>
<evidence type="ECO:0000259" key="4">
    <source>
        <dbReference type="Pfam" id="PF14432"/>
    </source>
</evidence>
<dbReference type="Gene3D" id="1.25.40.10">
    <property type="entry name" value="Tetratricopeptide repeat domain"/>
    <property type="match status" value="4"/>
</dbReference>
<feature type="repeat" description="PPR" evidence="3">
    <location>
        <begin position="83"/>
        <end position="117"/>
    </location>
</feature>
<dbReference type="Pfam" id="PF01535">
    <property type="entry name" value="PPR"/>
    <property type="match status" value="3"/>
</dbReference>
<dbReference type="FunFam" id="1.25.40.10:FF:000309">
    <property type="entry name" value="Pentatricopeptide repeat-containing protein, chloroplastic"/>
    <property type="match status" value="1"/>
</dbReference>
<comment type="similarity">
    <text evidence="1">Belongs to the PPR family. PCMP-H subfamily.</text>
</comment>
<sequence>MSEASLLASPFLYTNSGFHSDSFYASLIDSSTHKAQLRQIHTRLLVLGLQFSGFLITKLIHASSAFGDIRFARQVFDDLPRPQIFPWNAIIKAYSRNNFFQDALNMYSKMQIARVSPDSFTFPLLLKACSGLPHLQMGRFVHAQVFRLGFEADVFVQNGLIALYAKCNRLGQARTVFEGLSLPERTIVSWTAIISAYAQNGEPVEALEIFSQMRKMNVKPDWVALVSILNAFTCLQDLEQGRSIHASVVKMGLETEPDLLISLNTMYAKCGQVITAKILFDKMKSPNLILWNAMISGYAKNGYAKDAIDMFHEMINKDVRPDTISITSAISACAQVGSLEQARWMDEYVGRSDYRDDVFISSALIDMFAKCGSVECARSVFDRTLDRDVVVWSAMIVGYGLHGRAREAISLYREMERGGVHPNDVTFLGVLMACNHSGLVREGWWFFNRMTDHEINPQQQHYACVIDLLGRAGHLDQAYEVIKCMPVQPGVTVWGALLSACKKHRNVELGEYAAQQLFSIDPSNTGHYVQLSNLYAAARLWDRVAEVRIRMKEKGLSKDVGCSWVEVRGKLEAFRVGDKSHPRYEEIDRQVEWIESRLKEGGFVANKDALLHDLNDEEVEETLCSHSERIAIAYGLISTPQGTTLRITKNLRACVNCHAATKLISKLVEREIVVRDTNRFHHFKDGVCSCGDFW</sequence>
<dbReference type="InterPro" id="IPR046960">
    <property type="entry name" value="PPR_At4g14850-like_plant"/>
</dbReference>
<dbReference type="InterPro" id="IPR002885">
    <property type="entry name" value="PPR_rpt"/>
</dbReference>
<evidence type="ECO:0000313" key="5">
    <source>
        <dbReference type="EMBL" id="KAL1204812.1"/>
    </source>
</evidence>
<evidence type="ECO:0000256" key="2">
    <source>
        <dbReference type="ARBA" id="ARBA00022737"/>
    </source>
</evidence>
<accession>A0ABD1ADC7</accession>
<name>A0ABD1ADC7_CARAN</name>
<dbReference type="InterPro" id="IPR032867">
    <property type="entry name" value="DYW_dom"/>
</dbReference>
<dbReference type="SUPFAM" id="SSF48452">
    <property type="entry name" value="TPR-like"/>
    <property type="match status" value="1"/>
</dbReference>
<dbReference type="Pfam" id="PF20431">
    <property type="entry name" value="E_motif"/>
    <property type="match status" value="1"/>
</dbReference>
<evidence type="ECO:0000256" key="3">
    <source>
        <dbReference type="PROSITE-ProRule" id="PRU00708"/>
    </source>
</evidence>